<dbReference type="GO" id="GO:0003677">
    <property type="term" value="F:DNA binding"/>
    <property type="evidence" value="ECO:0007669"/>
    <property type="project" value="UniProtKB-KW"/>
</dbReference>
<keyword evidence="2 5" id="KW-0238">DNA-binding</keyword>
<dbReference type="EMBL" id="FNON01000007">
    <property type="protein sequence ID" value="SDY91535.1"/>
    <property type="molecule type" value="Genomic_DNA"/>
</dbReference>
<dbReference type="Pfam" id="PF01047">
    <property type="entry name" value="MarR"/>
    <property type="match status" value="1"/>
</dbReference>
<dbReference type="STRING" id="589385.SAMN05421504_107429"/>
<evidence type="ECO:0000256" key="1">
    <source>
        <dbReference type="ARBA" id="ARBA00023015"/>
    </source>
</evidence>
<keyword evidence="3" id="KW-0804">Transcription</keyword>
<organism evidence="5 6">
    <name type="scientific">Amycolatopsis xylanica</name>
    <dbReference type="NCBI Taxonomy" id="589385"/>
    <lineage>
        <taxon>Bacteria</taxon>
        <taxon>Bacillati</taxon>
        <taxon>Actinomycetota</taxon>
        <taxon>Actinomycetes</taxon>
        <taxon>Pseudonocardiales</taxon>
        <taxon>Pseudonocardiaceae</taxon>
        <taxon>Amycolatopsis</taxon>
    </lineage>
</organism>
<sequence>MTDDEQRRHLDAAAGLRQGAMRLTRRMRAVRSPGALSGNKLGVLSHLFRQGPSTASEVVAAEHQQPQSLTRVFAELEADGLISRERDERDRRQHILVLTGQGRAALTRDVGERDAWLASAMAGLSETEREVLYLAGKLMDQLADTN</sequence>
<reference evidence="5 6" key="1">
    <citation type="submission" date="2016-10" db="EMBL/GenBank/DDBJ databases">
        <authorList>
            <person name="de Groot N.N."/>
        </authorList>
    </citation>
    <scope>NUCLEOTIDE SEQUENCE [LARGE SCALE GENOMIC DNA]</scope>
    <source>
        <strain evidence="5 6">CPCC 202699</strain>
    </source>
</reference>
<dbReference type="GO" id="GO:0003700">
    <property type="term" value="F:DNA-binding transcription factor activity"/>
    <property type="evidence" value="ECO:0007669"/>
    <property type="project" value="InterPro"/>
</dbReference>
<evidence type="ECO:0000256" key="3">
    <source>
        <dbReference type="ARBA" id="ARBA00023163"/>
    </source>
</evidence>
<evidence type="ECO:0000256" key="2">
    <source>
        <dbReference type="ARBA" id="ARBA00023125"/>
    </source>
</evidence>
<dbReference type="InterPro" id="IPR023187">
    <property type="entry name" value="Tscrpt_reg_MarR-type_CS"/>
</dbReference>
<name>A0A1H3NSX7_9PSEU</name>
<keyword evidence="6" id="KW-1185">Reference proteome</keyword>
<protein>
    <submittedName>
        <fullName evidence="5">DNA-binding transcriptional regulator, MarR family</fullName>
    </submittedName>
</protein>
<evidence type="ECO:0000313" key="5">
    <source>
        <dbReference type="EMBL" id="SDY91535.1"/>
    </source>
</evidence>
<dbReference type="PANTHER" id="PTHR39515">
    <property type="entry name" value="CONSERVED PROTEIN"/>
    <property type="match status" value="1"/>
</dbReference>
<keyword evidence="1" id="KW-0805">Transcription regulation</keyword>
<dbReference type="RefSeq" id="WP_218134908.1">
    <property type="nucleotide sequence ID" value="NZ_FNON01000007.1"/>
</dbReference>
<dbReference type="InterPro" id="IPR036388">
    <property type="entry name" value="WH-like_DNA-bd_sf"/>
</dbReference>
<dbReference type="PANTHER" id="PTHR39515:SF2">
    <property type="entry name" value="HTH-TYPE TRANSCRIPTIONAL REGULATOR RV0880"/>
    <property type="match status" value="1"/>
</dbReference>
<dbReference type="SMART" id="SM00347">
    <property type="entry name" value="HTH_MARR"/>
    <property type="match status" value="1"/>
</dbReference>
<dbReference type="Gene3D" id="1.10.10.10">
    <property type="entry name" value="Winged helix-like DNA-binding domain superfamily/Winged helix DNA-binding domain"/>
    <property type="match status" value="1"/>
</dbReference>
<dbReference type="Proteomes" id="UP000199515">
    <property type="component" value="Unassembled WGS sequence"/>
</dbReference>
<evidence type="ECO:0000313" key="6">
    <source>
        <dbReference type="Proteomes" id="UP000199515"/>
    </source>
</evidence>
<dbReference type="InterPro" id="IPR036390">
    <property type="entry name" value="WH_DNA-bd_sf"/>
</dbReference>
<dbReference type="AlphaFoldDB" id="A0A1H3NSX7"/>
<dbReference type="SUPFAM" id="SSF46785">
    <property type="entry name" value="Winged helix' DNA-binding domain"/>
    <property type="match status" value="1"/>
</dbReference>
<gene>
    <name evidence="5" type="ORF">SAMN05421504_107429</name>
</gene>
<dbReference type="InterPro" id="IPR052526">
    <property type="entry name" value="HTH-type_Bedaq_tolerance"/>
</dbReference>
<accession>A0A1H3NSX7</accession>
<dbReference type="PROSITE" id="PS01117">
    <property type="entry name" value="HTH_MARR_1"/>
    <property type="match status" value="1"/>
</dbReference>
<dbReference type="InterPro" id="IPR000835">
    <property type="entry name" value="HTH_MarR-typ"/>
</dbReference>
<proteinExistence type="predicted"/>
<dbReference type="PROSITE" id="PS50995">
    <property type="entry name" value="HTH_MARR_2"/>
    <property type="match status" value="1"/>
</dbReference>
<evidence type="ECO:0000259" key="4">
    <source>
        <dbReference type="PROSITE" id="PS50995"/>
    </source>
</evidence>
<feature type="domain" description="HTH marR-type" evidence="4">
    <location>
        <begin position="9"/>
        <end position="141"/>
    </location>
</feature>